<feature type="domain" description="Carboxyltransferase" evidence="5">
    <location>
        <begin position="319"/>
        <end position="610"/>
    </location>
</feature>
<keyword evidence="1" id="KW-0547">Nucleotide-binding</keyword>
<protein>
    <recommendedName>
        <fullName evidence="8">Allophanate hydrolase</fullName>
    </recommendedName>
</protein>
<sequence>MTISAAASDLPSIEPLGDAALTVVFGRQASPDNSARALGFAKLLSRHREHDAILGSITEWAPAFCSVTVWFDPLSTDRQALIARLQVLADQGTRLESEGQEWLIPVCFDPRHAPDLNFLAQSCGLDTREVVALMTETTFTVRMLGFLPGFPYMDGLSPVLSQPRLKTPRKTVPARSIAVAGEQCAAYPWESPGGWHLLGRTPVPLFSLDRPERPALLVPGDRVRWRAIAAEEYETLEARYARPGWSLQEFLPDGQTPGSSISTTKPALLSDISPSIPDRRAATPQGSLPATTAAAGLLEIIDPAWAASIQDQGRAGYRALGIPLSGALDPSRQAAANALAGNTPQAATLEMLGGGPTLAVRQGPVRCALAGAGTLVRTSATGLTCTLPAWRGIVLHAGDTLQVRLDDSQPAYLALSGGIQSEPVLDSRATYGRARLGGLAGEPLRAGHRLPCAALTTDDARSDLQALPLAAPPSEKRHEHALLTLRVIAGPQDHHFTEQARTRFCTETYTVSRDADRMGLRLEGPEIKHGEQGADIVTDGITPGAIQVPANGQPIILLADAQTTGGYAKIATVIQADLPLLARLAPGSTVAFRYVDASEALAALQACTAAAAGWQASLRKMPSAGALQTDALAHIDYSFR</sequence>
<dbReference type="EMBL" id="QETA01000006">
    <property type="protein sequence ID" value="PWF21763.1"/>
    <property type="molecule type" value="Genomic_DNA"/>
</dbReference>
<dbReference type="InterPro" id="IPR003833">
    <property type="entry name" value="CT_C_D"/>
</dbReference>
<dbReference type="PANTHER" id="PTHR43309:SF3">
    <property type="entry name" value="5-OXOPROLINASE SUBUNIT C"/>
    <property type="match status" value="1"/>
</dbReference>
<evidence type="ECO:0000259" key="4">
    <source>
        <dbReference type="SMART" id="SM00796"/>
    </source>
</evidence>
<evidence type="ECO:0008006" key="8">
    <source>
        <dbReference type="Google" id="ProtNLM"/>
    </source>
</evidence>
<dbReference type="Pfam" id="PF02626">
    <property type="entry name" value="CT_A_B"/>
    <property type="match status" value="1"/>
</dbReference>
<keyword evidence="2" id="KW-0378">Hydrolase</keyword>
<dbReference type="InterPro" id="IPR003778">
    <property type="entry name" value="CT_A_B"/>
</dbReference>
<evidence type="ECO:0000313" key="6">
    <source>
        <dbReference type="EMBL" id="PWF21763.1"/>
    </source>
</evidence>
<dbReference type="SMART" id="SM00797">
    <property type="entry name" value="AHS2"/>
    <property type="match status" value="1"/>
</dbReference>
<dbReference type="InterPro" id="IPR029000">
    <property type="entry name" value="Cyclophilin-like_dom_sf"/>
</dbReference>
<comment type="caution">
    <text evidence="6">The sequence shown here is derived from an EMBL/GenBank/DDBJ whole genome shotgun (WGS) entry which is preliminary data.</text>
</comment>
<evidence type="ECO:0000256" key="1">
    <source>
        <dbReference type="ARBA" id="ARBA00022741"/>
    </source>
</evidence>
<feature type="domain" description="Carboxyltransferase" evidence="4">
    <location>
        <begin position="11"/>
        <end position="217"/>
    </location>
</feature>
<dbReference type="Proteomes" id="UP000245212">
    <property type="component" value="Unassembled WGS sequence"/>
</dbReference>
<dbReference type="AlphaFoldDB" id="A0A2V1JX13"/>
<dbReference type="PANTHER" id="PTHR43309">
    <property type="entry name" value="5-OXOPROLINASE SUBUNIT C"/>
    <property type="match status" value="1"/>
</dbReference>
<organism evidence="6 7">
    <name type="scientific">Corticimicrobacter populi</name>
    <dbReference type="NCBI Taxonomy" id="2175229"/>
    <lineage>
        <taxon>Bacteria</taxon>
        <taxon>Pseudomonadati</taxon>
        <taxon>Pseudomonadota</taxon>
        <taxon>Betaproteobacteria</taxon>
        <taxon>Burkholderiales</taxon>
        <taxon>Alcaligenaceae</taxon>
        <taxon>Corticimicrobacter</taxon>
    </lineage>
</organism>
<proteinExistence type="predicted"/>
<dbReference type="GO" id="GO:0016787">
    <property type="term" value="F:hydrolase activity"/>
    <property type="evidence" value="ECO:0007669"/>
    <property type="project" value="UniProtKB-KW"/>
</dbReference>
<keyword evidence="3" id="KW-0067">ATP-binding</keyword>
<dbReference type="SUPFAM" id="SSF160467">
    <property type="entry name" value="PH0987 N-terminal domain-like"/>
    <property type="match status" value="1"/>
</dbReference>
<evidence type="ECO:0000313" key="7">
    <source>
        <dbReference type="Proteomes" id="UP000245212"/>
    </source>
</evidence>
<dbReference type="SMART" id="SM00796">
    <property type="entry name" value="AHS1"/>
    <property type="match status" value="1"/>
</dbReference>
<name>A0A2V1JX13_9BURK</name>
<accession>A0A2V1JX13</accession>
<dbReference type="RefSeq" id="WP_109062580.1">
    <property type="nucleotide sequence ID" value="NZ_QETA01000006.1"/>
</dbReference>
<gene>
    <name evidence="6" type="ORF">DD235_13235</name>
</gene>
<dbReference type="Gene3D" id="3.30.1360.40">
    <property type="match status" value="1"/>
</dbReference>
<keyword evidence="7" id="KW-1185">Reference proteome</keyword>
<dbReference type="Gene3D" id="2.40.100.10">
    <property type="entry name" value="Cyclophilin-like"/>
    <property type="match status" value="2"/>
</dbReference>
<dbReference type="GO" id="GO:0005524">
    <property type="term" value="F:ATP binding"/>
    <property type="evidence" value="ECO:0007669"/>
    <property type="project" value="UniProtKB-KW"/>
</dbReference>
<evidence type="ECO:0000256" key="3">
    <source>
        <dbReference type="ARBA" id="ARBA00022840"/>
    </source>
</evidence>
<dbReference type="InterPro" id="IPR052708">
    <property type="entry name" value="PxpC"/>
</dbReference>
<dbReference type="Pfam" id="PF02682">
    <property type="entry name" value="CT_C_D"/>
    <property type="match status" value="1"/>
</dbReference>
<dbReference type="NCBIfam" id="TIGR00724">
    <property type="entry name" value="urea_amlyse_rel"/>
    <property type="match status" value="1"/>
</dbReference>
<dbReference type="SUPFAM" id="SSF50891">
    <property type="entry name" value="Cyclophilin-like"/>
    <property type="match status" value="2"/>
</dbReference>
<evidence type="ECO:0000259" key="5">
    <source>
        <dbReference type="SMART" id="SM00797"/>
    </source>
</evidence>
<reference evidence="7" key="1">
    <citation type="submission" date="2018-05" db="EMBL/GenBank/DDBJ databases">
        <authorList>
            <person name="Li Y."/>
        </authorList>
    </citation>
    <scope>NUCLEOTIDE SEQUENCE [LARGE SCALE GENOMIC DNA]</scope>
    <source>
        <strain evidence="7">3d-2-2</strain>
    </source>
</reference>
<evidence type="ECO:0000256" key="2">
    <source>
        <dbReference type="ARBA" id="ARBA00022801"/>
    </source>
</evidence>